<dbReference type="GO" id="GO:0005737">
    <property type="term" value="C:cytoplasm"/>
    <property type="evidence" value="ECO:0007669"/>
    <property type="project" value="TreeGrafter"/>
</dbReference>
<dbReference type="Pfam" id="PF03399">
    <property type="entry name" value="SAC3_GANP"/>
    <property type="match status" value="1"/>
</dbReference>
<feature type="compositionally biased region" description="Polar residues" evidence="1">
    <location>
        <begin position="51"/>
        <end position="60"/>
    </location>
</feature>
<feature type="compositionally biased region" description="Polar residues" evidence="1">
    <location>
        <begin position="30"/>
        <end position="39"/>
    </location>
</feature>
<gene>
    <name evidence="3" type="ORF">BCR38DRAFT_415920</name>
</gene>
<feature type="region of interest" description="Disordered" evidence="1">
    <location>
        <begin position="809"/>
        <end position="851"/>
    </location>
</feature>
<dbReference type="GeneID" id="63775274"/>
<feature type="compositionally biased region" description="Low complexity" evidence="1">
    <location>
        <begin position="40"/>
        <end position="49"/>
    </location>
</feature>
<feature type="compositionally biased region" description="Polar residues" evidence="1">
    <location>
        <begin position="811"/>
        <end position="837"/>
    </location>
</feature>
<dbReference type="InParanoid" id="A0A1Y2EHR4"/>
<feature type="compositionally biased region" description="Polar residues" evidence="1">
    <location>
        <begin position="1"/>
        <end position="21"/>
    </location>
</feature>
<feature type="region of interest" description="Disordered" evidence="1">
    <location>
        <begin position="741"/>
        <end position="791"/>
    </location>
</feature>
<keyword evidence="4" id="KW-1185">Reference proteome</keyword>
<dbReference type="Gene3D" id="1.25.40.990">
    <property type="match status" value="1"/>
</dbReference>
<dbReference type="InterPro" id="IPR005062">
    <property type="entry name" value="SAC3/GANP/THP3_conserved"/>
</dbReference>
<feature type="region of interest" description="Disordered" evidence="1">
    <location>
        <begin position="1"/>
        <end position="106"/>
    </location>
</feature>
<dbReference type="Proteomes" id="UP000193689">
    <property type="component" value="Unassembled WGS sequence"/>
</dbReference>
<comment type="caution">
    <text evidence="3">The sequence shown here is derived from an EMBL/GenBank/DDBJ whole genome shotgun (WGS) entry which is preliminary data.</text>
</comment>
<feature type="compositionally biased region" description="Basic and acidic residues" evidence="1">
    <location>
        <begin position="1153"/>
        <end position="1163"/>
    </location>
</feature>
<dbReference type="GO" id="GO:0006406">
    <property type="term" value="P:mRNA export from nucleus"/>
    <property type="evidence" value="ECO:0007669"/>
    <property type="project" value="TreeGrafter"/>
</dbReference>
<dbReference type="InterPro" id="IPR045107">
    <property type="entry name" value="SAC3/GANP/THP3"/>
</dbReference>
<protein>
    <submittedName>
        <fullName evidence="3">SAC3/GANP/Nin1/mts3/eIF-3 p25 family-domain-containing protein</fullName>
    </submittedName>
</protein>
<dbReference type="EMBL" id="MCFJ01000001">
    <property type="protein sequence ID" value="ORY71093.1"/>
    <property type="molecule type" value="Genomic_DNA"/>
</dbReference>
<organism evidence="3 4">
    <name type="scientific">Pseudomassariella vexata</name>
    <dbReference type="NCBI Taxonomy" id="1141098"/>
    <lineage>
        <taxon>Eukaryota</taxon>
        <taxon>Fungi</taxon>
        <taxon>Dikarya</taxon>
        <taxon>Ascomycota</taxon>
        <taxon>Pezizomycotina</taxon>
        <taxon>Sordariomycetes</taxon>
        <taxon>Xylariomycetidae</taxon>
        <taxon>Amphisphaeriales</taxon>
        <taxon>Pseudomassariaceae</taxon>
        <taxon>Pseudomassariella</taxon>
    </lineage>
</organism>
<evidence type="ECO:0000313" key="3">
    <source>
        <dbReference type="EMBL" id="ORY71093.1"/>
    </source>
</evidence>
<sequence length="1382" mass="154057">MTTQSNPFLQPAGSINTNTFASVVPANPNPFAQISSQTKPAAANPFAAASSGLQPPSNTFAAKRPRSASPFTQAPAIKPRQAKNPFAKDDFTTKPEDRPSAPRVEAKKVSDFVKPAWAKVSETTTNPSTNRNTLPNAKRKAELGAQMQQKHPKTVSHSKPATGRHGFPPKGPNVTMIGNAMNTHSTRRGTDEFAKRIYKQLAKDGIAPPQWPQDPGSRTQRAAMDKFREEHKNYREKARQSLIQAGLIDDPDEKKRLDQAIEFKGICEEMCPEWEKITRITEHDVKAAEKEDRNGEMVAKPQIMVKRLARSAAGQEAPLPMDVRSSAGLRKSLDYLIDELIPSDDLLPNRHNFLWDRTRAIRRDFAFQAYAMGPEEIKDQVYCLETIIRFHVTALHLLSQPGFAVEDFSEQQEIEQLGKSLLSLIHTYDDCADKEIECENEAEFRSYYVLFNAHDPALKETVQGWGARFWTSDDIRTAMCLVEAMENNSRLHGPLTPAAPTETALDMASMFFSIVSAPQISYTMACFAEIHFNRVRRSILQIIKKAYSRPRDGPKDLTPAFLRRRLHFDTEEEAIEYAEQHGLVFEEEMGNRNLVVNARQTYEEPRIPHSFSHGIVERKRCRRSLPDVIHETVFESADEHESPDHSEHDSLFVEEPQSISFESGRSTPLQDIENAEPTPNPILTSSVLHDAASKPSLTEADPKPKSLGIQPGTSLFAQADKPLGQSTSTIPPYPLSGLLQGSSSIFSKPPNLQSGQKSSEGLATVPPSQSNEKKVTFGDNTYIEPPSFPTSSNVSSSVFNFLNENDGHTPSVANPLNPSSGQSSWFPSIAPDTTTAAGNKDGSQGSIISGASATPGTGFKFSGFATTSSTAPLPASSTSVGPSPFYKAPAVKSPTSQDDALISSQVPPSGSMPALLTVSPPTQAQLSTSNPNTTTTDPRFALTQASFQLTPQAPTLAQPQPQNDPFGNFTRWFVCGDHGLLEDQLEEWLVRNLLENAWKSFQQMENERRRREEDEKSWAIARKYREEYLHVKFFYRWLEGFRKRSVVKRIKMERDKFRQWNLPENVAKREAAERATKERNEREVVDALRRSAKAKAKKEQNMRESIRTREQKVEEALLASGIFDGVRDQRAAAHLAARDDKIDSVVHAPPPSEKSKLRLENQRRRSHGLPPLQCMPEPQPFKEGSKTAKIKALSSGRDSLSMSTGSIRNSTFSSSYRSSIGFNNSRVAKTRKSRVSDPYWRLKANGLVQMPNGEYLHESLANPMRQEGKRYEGFGDFGLPRTASVTPSQSTPPRADLTDYSLPLEHTRCIRVSSSPSIASISACKRKRRPQDDEDKDLAAYRSEASASTRKRPRSDDSLDSDKEFLDRIGSLLQEVQKETRQ</sequence>
<feature type="region of interest" description="Disordered" evidence="1">
    <location>
        <begin position="141"/>
        <end position="173"/>
    </location>
</feature>
<name>A0A1Y2EHR4_9PEZI</name>
<feature type="region of interest" description="Disordered" evidence="1">
    <location>
        <begin position="657"/>
        <end position="712"/>
    </location>
</feature>
<evidence type="ECO:0000259" key="2">
    <source>
        <dbReference type="Pfam" id="PF03399"/>
    </source>
</evidence>
<evidence type="ECO:0000256" key="1">
    <source>
        <dbReference type="SAM" id="MobiDB-lite"/>
    </source>
</evidence>
<feature type="region of interest" description="Disordered" evidence="1">
    <location>
        <begin position="1321"/>
        <end position="1363"/>
    </location>
</feature>
<feature type="compositionally biased region" description="Basic and acidic residues" evidence="1">
    <location>
        <begin position="1354"/>
        <end position="1363"/>
    </location>
</feature>
<feature type="compositionally biased region" description="Polar residues" evidence="1">
    <location>
        <begin position="1283"/>
        <end position="1292"/>
    </location>
</feature>
<feature type="compositionally biased region" description="Low complexity" evidence="1">
    <location>
        <begin position="842"/>
        <end position="851"/>
    </location>
</feature>
<dbReference type="RefSeq" id="XP_040720685.1">
    <property type="nucleotide sequence ID" value="XM_040859062.1"/>
</dbReference>
<proteinExistence type="predicted"/>
<feature type="compositionally biased region" description="Polar residues" evidence="1">
    <location>
        <begin position="741"/>
        <end position="770"/>
    </location>
</feature>
<evidence type="ECO:0000313" key="4">
    <source>
        <dbReference type="Proteomes" id="UP000193689"/>
    </source>
</evidence>
<feature type="compositionally biased region" description="Basic and acidic residues" evidence="1">
    <location>
        <begin position="86"/>
        <end position="106"/>
    </location>
</feature>
<dbReference type="PANTHER" id="PTHR12436:SF3">
    <property type="entry name" value="GERMINAL-CENTER ASSOCIATED NUCLEAR PROTEIN"/>
    <property type="match status" value="1"/>
</dbReference>
<dbReference type="OrthoDB" id="264795at2759"/>
<dbReference type="GO" id="GO:0070390">
    <property type="term" value="C:transcription export complex 2"/>
    <property type="evidence" value="ECO:0007669"/>
    <property type="project" value="TreeGrafter"/>
</dbReference>
<feature type="compositionally biased region" description="Polar residues" evidence="1">
    <location>
        <begin position="657"/>
        <end position="669"/>
    </location>
</feature>
<feature type="region of interest" description="Disordered" evidence="1">
    <location>
        <begin position="1142"/>
        <end position="1186"/>
    </location>
</feature>
<feature type="region of interest" description="Disordered" evidence="1">
    <location>
        <begin position="1269"/>
        <end position="1299"/>
    </location>
</feature>
<dbReference type="PANTHER" id="PTHR12436">
    <property type="entry name" value="80 KDA MCM3-ASSOCIATED PROTEIN"/>
    <property type="match status" value="1"/>
</dbReference>
<reference evidence="3 4" key="1">
    <citation type="submission" date="2016-07" db="EMBL/GenBank/DDBJ databases">
        <title>Pervasive Adenine N6-methylation of Active Genes in Fungi.</title>
        <authorList>
            <consortium name="DOE Joint Genome Institute"/>
            <person name="Mondo S.J."/>
            <person name="Dannebaum R.O."/>
            <person name="Kuo R.C."/>
            <person name="Labutti K."/>
            <person name="Haridas S."/>
            <person name="Kuo A."/>
            <person name="Salamov A."/>
            <person name="Ahrendt S.R."/>
            <person name="Lipzen A."/>
            <person name="Sullivan W."/>
            <person name="Andreopoulos W.B."/>
            <person name="Clum A."/>
            <person name="Lindquist E."/>
            <person name="Daum C."/>
            <person name="Ramamoorthy G.K."/>
            <person name="Gryganskyi A."/>
            <person name="Culley D."/>
            <person name="Magnuson J.K."/>
            <person name="James T.Y."/>
            <person name="O'Malley M.A."/>
            <person name="Stajich J.E."/>
            <person name="Spatafora J.W."/>
            <person name="Visel A."/>
            <person name="Grigoriev I.V."/>
        </authorList>
    </citation>
    <scope>NUCLEOTIDE SEQUENCE [LARGE SCALE GENOMIC DNA]</scope>
    <source>
        <strain evidence="3 4">CBS 129021</strain>
    </source>
</reference>
<dbReference type="STRING" id="1141098.A0A1Y2EHR4"/>
<accession>A0A1Y2EHR4</accession>
<feature type="domain" description="SAC3/GANP/THP3 conserved" evidence="2">
    <location>
        <begin position="270"/>
        <end position="586"/>
    </location>
</feature>